<evidence type="ECO:0000256" key="4">
    <source>
        <dbReference type="ARBA" id="ARBA00023136"/>
    </source>
</evidence>
<evidence type="ECO:0000313" key="9">
    <source>
        <dbReference type="Proteomes" id="UP001054902"/>
    </source>
</evidence>
<accession>A0AAD3HCF9</accession>
<dbReference type="PANTHER" id="PTHR43310">
    <property type="entry name" value="SULFATE TRANSPORTER YBAR-RELATED"/>
    <property type="match status" value="1"/>
</dbReference>
<feature type="transmembrane region" description="Helical" evidence="6">
    <location>
        <begin position="470"/>
        <end position="501"/>
    </location>
</feature>
<feature type="transmembrane region" description="Helical" evidence="6">
    <location>
        <begin position="419"/>
        <end position="436"/>
    </location>
</feature>
<feature type="transmembrane region" description="Helical" evidence="6">
    <location>
        <begin position="261"/>
        <end position="280"/>
    </location>
</feature>
<dbReference type="CDD" id="cd07042">
    <property type="entry name" value="STAS_SulP_like_sulfate_transporter"/>
    <property type="match status" value="1"/>
</dbReference>
<dbReference type="SUPFAM" id="SSF52091">
    <property type="entry name" value="SpoIIaa-like"/>
    <property type="match status" value="1"/>
</dbReference>
<dbReference type="InterPro" id="IPR011547">
    <property type="entry name" value="SLC26A/SulP_dom"/>
</dbReference>
<evidence type="ECO:0000256" key="1">
    <source>
        <dbReference type="ARBA" id="ARBA00004141"/>
    </source>
</evidence>
<name>A0AAD3HCF9_9STRA</name>
<keyword evidence="3 6" id="KW-1133">Transmembrane helix</keyword>
<evidence type="ECO:0000256" key="3">
    <source>
        <dbReference type="ARBA" id="ARBA00022989"/>
    </source>
</evidence>
<dbReference type="GO" id="GO:0016020">
    <property type="term" value="C:membrane"/>
    <property type="evidence" value="ECO:0007669"/>
    <property type="project" value="UniProtKB-SubCell"/>
</dbReference>
<dbReference type="InterPro" id="IPR052706">
    <property type="entry name" value="Membrane-Transporter-like"/>
</dbReference>
<dbReference type="AlphaFoldDB" id="A0AAD3HCF9"/>
<evidence type="ECO:0000256" key="5">
    <source>
        <dbReference type="SAM" id="MobiDB-lite"/>
    </source>
</evidence>
<proteinExistence type="predicted"/>
<dbReference type="Gene3D" id="3.30.750.24">
    <property type="entry name" value="STAS domain"/>
    <property type="match status" value="1"/>
</dbReference>
<dbReference type="EMBL" id="BLLK01000062">
    <property type="protein sequence ID" value="GFH58727.1"/>
    <property type="molecule type" value="Genomic_DNA"/>
</dbReference>
<evidence type="ECO:0000313" key="8">
    <source>
        <dbReference type="EMBL" id="GFH58727.1"/>
    </source>
</evidence>
<dbReference type="InterPro" id="IPR036513">
    <property type="entry name" value="STAS_dom_sf"/>
</dbReference>
<feature type="transmembrane region" description="Helical" evidence="6">
    <location>
        <begin position="231"/>
        <end position="254"/>
    </location>
</feature>
<feature type="transmembrane region" description="Helical" evidence="6">
    <location>
        <begin position="393"/>
        <end position="412"/>
    </location>
</feature>
<dbReference type="Pfam" id="PF00916">
    <property type="entry name" value="Sulfate_transp"/>
    <property type="match status" value="1"/>
</dbReference>
<organism evidence="8 9">
    <name type="scientific">Chaetoceros tenuissimus</name>
    <dbReference type="NCBI Taxonomy" id="426638"/>
    <lineage>
        <taxon>Eukaryota</taxon>
        <taxon>Sar</taxon>
        <taxon>Stramenopiles</taxon>
        <taxon>Ochrophyta</taxon>
        <taxon>Bacillariophyta</taxon>
        <taxon>Coscinodiscophyceae</taxon>
        <taxon>Chaetocerotophycidae</taxon>
        <taxon>Chaetocerotales</taxon>
        <taxon>Chaetocerotaceae</taxon>
        <taxon>Chaetoceros</taxon>
    </lineage>
</organism>
<feature type="domain" description="STAS" evidence="7">
    <location>
        <begin position="521"/>
        <end position="627"/>
    </location>
</feature>
<reference evidence="8 9" key="1">
    <citation type="journal article" date="2021" name="Sci. Rep.">
        <title>The genome of the diatom Chaetoceros tenuissimus carries an ancient integrated fragment of an extant virus.</title>
        <authorList>
            <person name="Hongo Y."/>
            <person name="Kimura K."/>
            <person name="Takaki Y."/>
            <person name="Yoshida Y."/>
            <person name="Baba S."/>
            <person name="Kobayashi G."/>
            <person name="Nagasaki K."/>
            <person name="Hano T."/>
            <person name="Tomaru Y."/>
        </authorList>
    </citation>
    <scope>NUCLEOTIDE SEQUENCE [LARGE SCALE GENOMIC DNA]</scope>
    <source>
        <strain evidence="8 9">NIES-3715</strain>
    </source>
</reference>
<comment type="caution">
    <text evidence="8">The sequence shown here is derived from an EMBL/GenBank/DDBJ whole genome shotgun (WGS) entry which is preliminary data.</text>
</comment>
<dbReference type="Pfam" id="PF01740">
    <property type="entry name" value="STAS"/>
    <property type="match status" value="1"/>
</dbReference>
<protein>
    <recommendedName>
        <fullName evidence="7">STAS domain-containing protein</fullName>
    </recommendedName>
</protein>
<dbReference type="PROSITE" id="PS50801">
    <property type="entry name" value="STAS"/>
    <property type="match status" value="1"/>
</dbReference>
<evidence type="ECO:0000259" key="7">
    <source>
        <dbReference type="PROSITE" id="PS50801"/>
    </source>
</evidence>
<evidence type="ECO:0000256" key="2">
    <source>
        <dbReference type="ARBA" id="ARBA00022692"/>
    </source>
</evidence>
<sequence>MGKYSNDASYAEEEVQGERSFEDDPIEDGKQIIYDEEEYLAEVGEMNCYCVPTRVYGFKDFMYRTLGWTLLNKEQILGAFTVAFTQIPEAVTGALIAGVNPALALQSTWLMNIITALVGGRPGMISGTTPFVGIALAELVQKYGSDYVHYAVMFAGFLQVIFGMMGLGAFMRFVPFPVVQGFSNAMAMYIIAAQFRFGKVAPDQTFLAEFSARRLVEPGHSWAHLTDENTAWHTGSSLIILGSHAFVAFLICLFLPRITRVVPSAFVALVVCTFIEHLFIRQPTDFRSAIIEDYVIVKTPTLEPVWTDSDITMPGFNIDTFRKVYLYGLAIFGTGLCESLLATQIVDDLTEMKGGKNRVAIGQGVANVISAVFGGMGGSGSIAQSVVANHSDGITNLCTFLTGTFVLFFIYAAYGMVNIVPLGAIVGIMVWGAFKLVDWESLLQALAALLPLSIRDRINLDCKTPRADALIMLAVMAFTVCLDLSIGLLSGVLIAAFVYVWDSSTRVIVEREVNAEESSSVTYNVTGPLFFATAEGFSDIFPLEEIQFDPDEVVILLEGAEIYDYSGMVALKKVYDRFADLGKVVALSSISPTSRRLMEKTAYMWQGVNFLEIEEVENSIDNSTLISRDAKV</sequence>
<evidence type="ECO:0000256" key="6">
    <source>
        <dbReference type="SAM" id="Phobius"/>
    </source>
</evidence>
<dbReference type="Proteomes" id="UP001054902">
    <property type="component" value="Unassembled WGS sequence"/>
</dbReference>
<keyword evidence="2 6" id="KW-0812">Transmembrane</keyword>
<feature type="transmembrane region" description="Helical" evidence="6">
    <location>
        <begin position="147"/>
        <end position="171"/>
    </location>
</feature>
<comment type="subcellular location">
    <subcellularLocation>
        <location evidence="1">Membrane</location>
        <topology evidence="1">Multi-pass membrane protein</topology>
    </subcellularLocation>
</comment>
<feature type="transmembrane region" description="Helical" evidence="6">
    <location>
        <begin position="364"/>
        <end position="387"/>
    </location>
</feature>
<keyword evidence="4 6" id="KW-0472">Membrane</keyword>
<feature type="transmembrane region" description="Helical" evidence="6">
    <location>
        <begin position="324"/>
        <end position="343"/>
    </location>
</feature>
<gene>
    <name evidence="8" type="ORF">CTEN210_15203</name>
</gene>
<dbReference type="InterPro" id="IPR002645">
    <property type="entry name" value="STAS_dom"/>
</dbReference>
<feature type="region of interest" description="Disordered" evidence="5">
    <location>
        <begin position="1"/>
        <end position="22"/>
    </location>
</feature>
<dbReference type="PANTHER" id="PTHR43310:SF1">
    <property type="entry name" value="SULFATE TRANSPORTER YBAR-RELATED"/>
    <property type="match status" value="1"/>
</dbReference>
<keyword evidence="9" id="KW-1185">Reference proteome</keyword>